<dbReference type="Gene3D" id="1.20.1250.20">
    <property type="entry name" value="MFS general substrate transporter like domains"/>
    <property type="match status" value="1"/>
</dbReference>
<feature type="transmembrane region" description="Helical" evidence="7">
    <location>
        <begin position="12"/>
        <end position="35"/>
    </location>
</feature>
<dbReference type="Pfam" id="PF07690">
    <property type="entry name" value="MFS_1"/>
    <property type="match status" value="1"/>
</dbReference>
<evidence type="ECO:0000313" key="10">
    <source>
        <dbReference type="Proteomes" id="UP000308230"/>
    </source>
</evidence>
<dbReference type="InterPro" id="IPR011701">
    <property type="entry name" value="MFS"/>
</dbReference>
<evidence type="ECO:0000256" key="5">
    <source>
        <dbReference type="ARBA" id="ARBA00022989"/>
    </source>
</evidence>
<evidence type="ECO:0000259" key="8">
    <source>
        <dbReference type="PROSITE" id="PS50850"/>
    </source>
</evidence>
<keyword evidence="4 7" id="KW-0812">Transmembrane</keyword>
<evidence type="ECO:0000256" key="4">
    <source>
        <dbReference type="ARBA" id="ARBA00022692"/>
    </source>
</evidence>
<dbReference type="PROSITE" id="PS50850">
    <property type="entry name" value="MFS"/>
    <property type="match status" value="1"/>
</dbReference>
<comment type="subcellular location">
    <subcellularLocation>
        <location evidence="1">Cell membrane</location>
        <topology evidence="1">Multi-pass membrane protein</topology>
    </subcellularLocation>
</comment>
<organism evidence="9 10">
    <name type="scientific">Exobacillus caeni</name>
    <dbReference type="NCBI Taxonomy" id="2574798"/>
    <lineage>
        <taxon>Bacteria</taxon>
        <taxon>Bacillati</taxon>
        <taxon>Bacillota</taxon>
        <taxon>Bacilli</taxon>
        <taxon>Bacillales</taxon>
        <taxon>Guptibacillaceae</taxon>
        <taxon>Exobacillus</taxon>
    </lineage>
</organism>
<evidence type="ECO:0000256" key="1">
    <source>
        <dbReference type="ARBA" id="ARBA00004651"/>
    </source>
</evidence>
<feature type="transmembrane region" description="Helical" evidence="7">
    <location>
        <begin position="101"/>
        <end position="121"/>
    </location>
</feature>
<keyword evidence="2" id="KW-0813">Transport</keyword>
<proteinExistence type="predicted"/>
<dbReference type="OrthoDB" id="2156306at2"/>
<dbReference type="GO" id="GO:0022857">
    <property type="term" value="F:transmembrane transporter activity"/>
    <property type="evidence" value="ECO:0007669"/>
    <property type="project" value="InterPro"/>
</dbReference>
<evidence type="ECO:0000256" key="6">
    <source>
        <dbReference type="ARBA" id="ARBA00023136"/>
    </source>
</evidence>
<evidence type="ECO:0000256" key="7">
    <source>
        <dbReference type="SAM" id="Phobius"/>
    </source>
</evidence>
<keyword evidence="6 7" id="KW-0472">Membrane</keyword>
<evidence type="ECO:0000256" key="3">
    <source>
        <dbReference type="ARBA" id="ARBA00022475"/>
    </source>
</evidence>
<dbReference type="CDD" id="cd06173">
    <property type="entry name" value="MFS_MefA_like"/>
    <property type="match status" value="1"/>
</dbReference>
<keyword evidence="10" id="KW-1185">Reference proteome</keyword>
<feature type="transmembrane region" description="Helical" evidence="7">
    <location>
        <begin position="260"/>
        <end position="281"/>
    </location>
</feature>
<dbReference type="EMBL" id="SWLG01000007">
    <property type="protein sequence ID" value="TLS37015.1"/>
    <property type="molecule type" value="Genomic_DNA"/>
</dbReference>
<feature type="transmembrane region" description="Helical" evidence="7">
    <location>
        <begin position="168"/>
        <end position="186"/>
    </location>
</feature>
<feature type="transmembrane region" description="Helical" evidence="7">
    <location>
        <begin position="47"/>
        <end position="66"/>
    </location>
</feature>
<dbReference type="InterPro" id="IPR020846">
    <property type="entry name" value="MFS_dom"/>
</dbReference>
<dbReference type="GO" id="GO:0005886">
    <property type="term" value="C:plasma membrane"/>
    <property type="evidence" value="ECO:0007669"/>
    <property type="project" value="UniProtKB-SubCell"/>
</dbReference>
<dbReference type="PANTHER" id="PTHR43266">
    <property type="entry name" value="MACROLIDE-EFFLUX PROTEIN"/>
    <property type="match status" value="1"/>
</dbReference>
<dbReference type="Proteomes" id="UP000308230">
    <property type="component" value="Unassembled WGS sequence"/>
</dbReference>
<feature type="transmembrane region" description="Helical" evidence="7">
    <location>
        <begin position="222"/>
        <end position="240"/>
    </location>
</feature>
<feature type="transmembrane region" description="Helical" evidence="7">
    <location>
        <begin position="142"/>
        <end position="162"/>
    </location>
</feature>
<dbReference type="PANTHER" id="PTHR43266:SF2">
    <property type="entry name" value="MAJOR FACILITATOR SUPERFAMILY (MFS) PROFILE DOMAIN-CONTAINING PROTEIN"/>
    <property type="match status" value="1"/>
</dbReference>
<feature type="transmembrane region" description="Helical" evidence="7">
    <location>
        <begin position="78"/>
        <end position="95"/>
    </location>
</feature>
<feature type="domain" description="Major facilitator superfamily (MFS) profile" evidence="8">
    <location>
        <begin position="13"/>
        <end position="404"/>
    </location>
</feature>
<evidence type="ECO:0000256" key="2">
    <source>
        <dbReference type="ARBA" id="ARBA00022448"/>
    </source>
</evidence>
<reference evidence="9 10" key="1">
    <citation type="submission" date="2019-04" db="EMBL/GenBank/DDBJ databases">
        <title>Bacillus caeni sp. nov., a bacterium isolated from mangrove sediment.</title>
        <authorList>
            <person name="Huang H."/>
            <person name="Mo K."/>
            <person name="Hu Y."/>
        </authorList>
    </citation>
    <scope>NUCLEOTIDE SEQUENCE [LARGE SCALE GENOMIC DNA]</scope>
    <source>
        <strain evidence="9 10">HB172195</strain>
    </source>
</reference>
<dbReference type="SUPFAM" id="SSF103473">
    <property type="entry name" value="MFS general substrate transporter"/>
    <property type="match status" value="1"/>
</dbReference>
<dbReference type="AlphaFoldDB" id="A0A5R9FBL3"/>
<evidence type="ECO:0000313" key="9">
    <source>
        <dbReference type="EMBL" id="TLS37015.1"/>
    </source>
</evidence>
<feature type="transmembrane region" description="Helical" evidence="7">
    <location>
        <begin position="348"/>
        <end position="370"/>
    </location>
</feature>
<feature type="transmembrane region" description="Helical" evidence="7">
    <location>
        <begin position="314"/>
        <end position="336"/>
    </location>
</feature>
<protein>
    <submittedName>
        <fullName evidence="9">MFS transporter</fullName>
    </submittedName>
</protein>
<keyword evidence="3" id="KW-1003">Cell membrane</keyword>
<accession>A0A5R9FBL3</accession>
<dbReference type="InterPro" id="IPR036259">
    <property type="entry name" value="MFS_trans_sf"/>
</dbReference>
<feature type="transmembrane region" description="Helical" evidence="7">
    <location>
        <begin position="376"/>
        <end position="399"/>
    </location>
</feature>
<feature type="transmembrane region" description="Helical" evidence="7">
    <location>
        <begin position="288"/>
        <end position="308"/>
    </location>
</feature>
<comment type="caution">
    <text evidence="9">The sequence shown here is derived from an EMBL/GenBank/DDBJ whole genome shotgun (WGS) entry which is preliminary data.</text>
</comment>
<gene>
    <name evidence="9" type="ORF">FCL54_10800</name>
</gene>
<name>A0A5R9FBL3_9BACL</name>
<sequence length="410" mass="44547">MKVLKKIFYAWKYPAILLLGIGVSNIGAWIYLIAINLTMLTMTGSPLAVAALYVIKPLAALFTNTWTGSMIDRVSKRNLLVVLDVIRALLIAILPSLSSIWVIYSVVFLINIAGSVFYPASRAYITRLIPTEKRKRFNSLRSLIDSGAFLIGPAVAGVLFMIGTPDFAIYVNAVSLFLSGMLMTAMPDFEKDSSIQNGSGRLSFQLIKKDWTMVLAFSRKQVYIMLIYLLFSSVMVMTAALDSLEAAYSKEVLSLTDTEYGFLVSIAGAGIVVGAALNALVVKKLSTACLIGAGSLIVSVGYIVYAVSDSFTGAGVGFFVLSFALAFANTGFETFYQNNIPVELMGRVGSIYGLVEALLVIIATLLVGIMAQVISINVVVIAGSFFMLFISAVLLKVIFQPDRKPYYEFR</sequence>
<keyword evidence="5 7" id="KW-1133">Transmembrane helix</keyword>